<feature type="coiled-coil region" evidence="1">
    <location>
        <begin position="6"/>
        <end position="47"/>
    </location>
</feature>
<evidence type="ECO:0000313" key="2">
    <source>
        <dbReference type="EMBL" id="RMJ19129.1"/>
    </source>
</evidence>
<keyword evidence="1" id="KW-0175">Coiled coil</keyword>
<feature type="coiled-coil region" evidence="1">
    <location>
        <begin position="101"/>
        <end position="128"/>
    </location>
</feature>
<sequence>MESLRKEIAELHLSNLDNSIDQLETHLANLTHRRAKAQNDKKTYQVTLDFHKANLGTAIERAYEGEISTLDPQPDDTPVITRTKKGIASLLNSVYVWERELRETLQNVMATEEEMDTVSDQLETLQKLREDIAKSL</sequence>
<proteinExistence type="predicted"/>
<evidence type="ECO:0000256" key="1">
    <source>
        <dbReference type="SAM" id="Coils"/>
    </source>
</evidence>
<gene>
    <name evidence="2" type="ORF">CDV36_001196</name>
</gene>
<organism evidence="2 3">
    <name type="scientific">Fusarium kuroshium</name>
    <dbReference type="NCBI Taxonomy" id="2010991"/>
    <lineage>
        <taxon>Eukaryota</taxon>
        <taxon>Fungi</taxon>
        <taxon>Dikarya</taxon>
        <taxon>Ascomycota</taxon>
        <taxon>Pezizomycotina</taxon>
        <taxon>Sordariomycetes</taxon>
        <taxon>Hypocreomycetidae</taxon>
        <taxon>Hypocreales</taxon>
        <taxon>Nectriaceae</taxon>
        <taxon>Fusarium</taxon>
        <taxon>Fusarium solani species complex</taxon>
    </lineage>
</organism>
<name>A0A3M2SNM6_9HYPO</name>
<comment type="caution">
    <text evidence="2">The sequence shown here is derived from an EMBL/GenBank/DDBJ whole genome shotgun (WGS) entry which is preliminary data.</text>
</comment>
<dbReference type="EMBL" id="NKUJ01000011">
    <property type="protein sequence ID" value="RMJ19129.1"/>
    <property type="molecule type" value="Genomic_DNA"/>
</dbReference>
<keyword evidence="3" id="KW-1185">Reference proteome</keyword>
<reference evidence="2 3" key="1">
    <citation type="submission" date="2017-06" db="EMBL/GenBank/DDBJ databases">
        <title>Comparative genomic analysis of Ambrosia Fusariam Clade fungi.</title>
        <authorList>
            <person name="Stajich J.E."/>
            <person name="Carrillo J."/>
            <person name="Kijimoto T."/>
            <person name="Eskalen A."/>
            <person name="O'Donnell K."/>
            <person name="Kasson M."/>
        </authorList>
    </citation>
    <scope>NUCLEOTIDE SEQUENCE [LARGE SCALE GENOMIC DNA]</scope>
    <source>
        <strain evidence="2">UCR3666</strain>
    </source>
</reference>
<evidence type="ECO:0000313" key="3">
    <source>
        <dbReference type="Proteomes" id="UP000277212"/>
    </source>
</evidence>
<dbReference type="OrthoDB" id="5087410at2759"/>
<protein>
    <submittedName>
        <fullName evidence="2">Uncharacterized protein</fullName>
    </submittedName>
</protein>
<dbReference type="AlphaFoldDB" id="A0A3M2SNM6"/>
<dbReference type="Proteomes" id="UP000277212">
    <property type="component" value="Unassembled WGS sequence"/>
</dbReference>
<accession>A0A3M2SNM6</accession>